<dbReference type="CDD" id="cd03571">
    <property type="entry name" value="ENTH"/>
    <property type="match status" value="1"/>
</dbReference>
<evidence type="ECO:0000313" key="8">
    <source>
        <dbReference type="RefSeq" id="XP_008461662.2"/>
    </source>
</evidence>
<keyword evidence="4" id="KW-0968">Cytoplasmic vesicle</keyword>
<dbReference type="GO" id="GO:0005543">
    <property type="term" value="F:phospholipid binding"/>
    <property type="evidence" value="ECO:0007669"/>
    <property type="project" value="TreeGrafter"/>
</dbReference>
<dbReference type="InterPro" id="IPR008942">
    <property type="entry name" value="ENTH_VHS"/>
</dbReference>
<evidence type="ECO:0000256" key="2">
    <source>
        <dbReference type="ARBA" id="ARBA00004555"/>
    </source>
</evidence>
<dbReference type="GO" id="GO:0030125">
    <property type="term" value="C:clathrin vesicle coat"/>
    <property type="evidence" value="ECO:0007669"/>
    <property type="project" value="TreeGrafter"/>
</dbReference>
<dbReference type="eggNOG" id="KOG2056">
    <property type="taxonomic scope" value="Eukaryota"/>
</dbReference>
<dbReference type="Pfam" id="PF01417">
    <property type="entry name" value="ENTH"/>
    <property type="match status" value="1"/>
</dbReference>
<dbReference type="PANTHER" id="PTHR12276">
    <property type="entry name" value="EPSIN/ENT-RELATED"/>
    <property type="match status" value="1"/>
</dbReference>
<dbReference type="RefSeq" id="XP_008461662.2">
    <property type="nucleotide sequence ID" value="XM_008463440.3"/>
</dbReference>
<dbReference type="GeneID" id="103500210"/>
<evidence type="ECO:0000256" key="3">
    <source>
        <dbReference type="ARBA" id="ARBA00023034"/>
    </source>
</evidence>
<comment type="subcellular location">
    <subcellularLocation>
        <location evidence="1">Cytoplasmic vesicle</location>
        <location evidence="1">Clathrin-coated vesicle</location>
    </subcellularLocation>
    <subcellularLocation>
        <location evidence="2">Golgi apparatus</location>
    </subcellularLocation>
</comment>
<dbReference type="Gramene" id="MELO3C023851.2.1">
    <property type="protein sequence ID" value="MELO3C023851.2.1"/>
    <property type="gene ID" value="MELO3C023851.2"/>
</dbReference>
<dbReference type="InParanoid" id="A0A1S3CFQ3"/>
<evidence type="ECO:0000256" key="5">
    <source>
        <dbReference type="SAM" id="MobiDB-lite"/>
    </source>
</evidence>
<dbReference type="Proteomes" id="UP001652600">
    <property type="component" value="Chromosome 10"/>
</dbReference>
<dbReference type="SUPFAM" id="SSF48464">
    <property type="entry name" value="ENTH/VHS domain"/>
    <property type="match status" value="1"/>
</dbReference>
<keyword evidence="7" id="KW-1185">Reference proteome</keyword>
<dbReference type="PROSITE" id="PS50942">
    <property type="entry name" value="ENTH"/>
    <property type="match status" value="1"/>
</dbReference>
<keyword evidence="3" id="KW-0333">Golgi apparatus</keyword>
<dbReference type="GO" id="GO:0005794">
    <property type="term" value="C:Golgi apparatus"/>
    <property type="evidence" value="ECO:0007669"/>
    <property type="project" value="UniProtKB-SubCell"/>
</dbReference>
<dbReference type="InterPro" id="IPR013809">
    <property type="entry name" value="ENTH"/>
</dbReference>
<sequence length="263" mass="30849">MEDNYFRELKKQAYFFFKTNIKMARLALTDVTPAQLLTEEATSGNPWPPDSPTMREITRATFEVDDFFRIVEILHKRLEKFDGKDWRGSYNALILLEHVLTHGPKSFVEEFEDDNYKQVLMEMDGFHFVDHKGFDWGQSVRKLSGRVIKLLEDQEFLQQERIKARNLNRGIHGFGNLNRRSFPFPDSRPVRLNYNKHLHSASNDRKMAIDEKEEETRKNAKGKLKENGENMEIDHPFSPIKHHRLSQSLLQNNGHSSPPPLQN</sequence>
<reference evidence="8" key="1">
    <citation type="submission" date="2025-08" db="UniProtKB">
        <authorList>
            <consortium name="RefSeq"/>
        </authorList>
    </citation>
    <scope>IDENTIFICATION</scope>
    <source>
        <tissue evidence="8">Stem</tissue>
    </source>
</reference>
<dbReference type="GO" id="GO:0005886">
    <property type="term" value="C:plasma membrane"/>
    <property type="evidence" value="ECO:0007669"/>
    <property type="project" value="TreeGrafter"/>
</dbReference>
<organism evidence="7 8">
    <name type="scientific">Cucumis melo</name>
    <name type="common">Muskmelon</name>
    <dbReference type="NCBI Taxonomy" id="3656"/>
    <lineage>
        <taxon>Eukaryota</taxon>
        <taxon>Viridiplantae</taxon>
        <taxon>Streptophyta</taxon>
        <taxon>Embryophyta</taxon>
        <taxon>Tracheophyta</taxon>
        <taxon>Spermatophyta</taxon>
        <taxon>Magnoliopsida</taxon>
        <taxon>eudicotyledons</taxon>
        <taxon>Gunneridae</taxon>
        <taxon>Pentapetalae</taxon>
        <taxon>rosids</taxon>
        <taxon>fabids</taxon>
        <taxon>Cucurbitales</taxon>
        <taxon>Cucurbitaceae</taxon>
        <taxon>Benincaseae</taxon>
        <taxon>Cucumis</taxon>
    </lineage>
</organism>
<evidence type="ECO:0000256" key="1">
    <source>
        <dbReference type="ARBA" id="ARBA00004132"/>
    </source>
</evidence>
<dbReference type="GO" id="GO:0030276">
    <property type="term" value="F:clathrin binding"/>
    <property type="evidence" value="ECO:0007669"/>
    <property type="project" value="TreeGrafter"/>
</dbReference>
<dbReference type="SMART" id="SM00273">
    <property type="entry name" value="ENTH"/>
    <property type="match status" value="1"/>
</dbReference>
<accession>A0A1S3CFQ3</accession>
<dbReference type="Gene3D" id="1.25.40.90">
    <property type="match status" value="1"/>
</dbReference>
<gene>
    <name evidence="8" type="primary">LOC103500210</name>
</gene>
<dbReference type="KEGG" id="cmo:103500210"/>
<name>A0A1S3CFQ3_CUCME</name>
<evidence type="ECO:0000256" key="4">
    <source>
        <dbReference type="ARBA" id="ARBA00023329"/>
    </source>
</evidence>
<evidence type="ECO:0000313" key="7">
    <source>
        <dbReference type="Proteomes" id="UP001652600"/>
    </source>
</evidence>
<feature type="compositionally biased region" description="Basic and acidic residues" evidence="5">
    <location>
        <begin position="202"/>
        <end position="235"/>
    </location>
</feature>
<feature type="compositionally biased region" description="Polar residues" evidence="5">
    <location>
        <begin position="246"/>
        <end position="256"/>
    </location>
</feature>
<dbReference type="GO" id="GO:0006897">
    <property type="term" value="P:endocytosis"/>
    <property type="evidence" value="ECO:0007669"/>
    <property type="project" value="TreeGrafter"/>
</dbReference>
<protein>
    <submittedName>
        <fullName evidence="8">Epsin-2-like</fullName>
    </submittedName>
</protein>
<feature type="region of interest" description="Disordered" evidence="5">
    <location>
        <begin position="201"/>
        <end position="263"/>
    </location>
</feature>
<dbReference type="AlphaFoldDB" id="A0A1S3CFQ3"/>
<dbReference type="PANTHER" id="PTHR12276:SF113">
    <property type="entry name" value="ENTH_VHS FAMILY PROTEIN"/>
    <property type="match status" value="1"/>
</dbReference>
<proteinExistence type="predicted"/>
<feature type="domain" description="ENTH" evidence="6">
    <location>
        <begin position="26"/>
        <end position="161"/>
    </location>
</feature>
<evidence type="ECO:0000259" key="6">
    <source>
        <dbReference type="PROSITE" id="PS50942"/>
    </source>
</evidence>
<dbReference type="GO" id="GO:0005768">
    <property type="term" value="C:endosome"/>
    <property type="evidence" value="ECO:0007669"/>
    <property type="project" value="TreeGrafter"/>
</dbReference>